<keyword evidence="3" id="KW-1185">Reference proteome</keyword>
<dbReference type="Proteomes" id="UP000679992">
    <property type="component" value="Unassembled WGS sequence"/>
</dbReference>
<dbReference type="RefSeq" id="WP_213654119.1">
    <property type="nucleotide sequence ID" value="NZ_BOSL01000003.1"/>
</dbReference>
<dbReference type="InterPro" id="IPR003343">
    <property type="entry name" value="Big_2"/>
</dbReference>
<protein>
    <recommendedName>
        <fullName evidence="1">BIG2 domain-containing protein</fullName>
    </recommendedName>
</protein>
<feature type="domain" description="BIG2" evidence="1">
    <location>
        <begin position="190"/>
        <end position="276"/>
    </location>
</feature>
<gene>
    <name evidence="2" type="ORF">J42TS3_12480</name>
</gene>
<sequence length="370" mass="40303">MINLFDNGTDDFQFLLDQMGSDVTIRDNQVRALITNTNLEQNYDDKKITSLSPFSRGDIVVYNGKKYLVISEVNEKRYNKFKGIMRFLPHTIIVNSESLFYTLDCYINTTDLGITTGKVLTLADGEIIVNCSNYSMDSNLKLGARFLLNGQAWKVTGVDDFSQPGMVALTCAKDSSLPSDDLINGIAGGLDIKVKFDNSNFDVIVGNTYQLTWTSTNNAPVRFVSSNPDVAMVDANGLITGLTAGNVTITAHHAQLEQIKETITLTVKDVAVSYTLEITSSSKPGEVTKGRTKTYEAIVKQGTDVVSEPVTWKITADSQTGATTFAKITSQTGTSCVVSGDALGYVQLKATLVSDTTVFAWQRIQVKSAI</sequence>
<name>A0ABQ4M898_9BACL</name>
<accession>A0ABQ4M898</accession>
<comment type="caution">
    <text evidence="2">The sequence shown here is derived from an EMBL/GenBank/DDBJ whole genome shotgun (WGS) entry which is preliminary data.</text>
</comment>
<reference evidence="2 3" key="1">
    <citation type="submission" date="2021-03" db="EMBL/GenBank/DDBJ databases">
        <title>Antimicrobial resistance genes in bacteria isolated from Japanese honey, and their potential for conferring macrolide and lincosamide resistance in the American foulbrood pathogen Paenibacillus larvae.</title>
        <authorList>
            <person name="Okamoto M."/>
            <person name="Kumagai M."/>
            <person name="Kanamori H."/>
            <person name="Takamatsu D."/>
        </authorList>
    </citation>
    <scope>NUCLEOTIDE SEQUENCE [LARGE SCALE GENOMIC DNA]</scope>
    <source>
        <strain evidence="2 3">J42TS3</strain>
    </source>
</reference>
<evidence type="ECO:0000259" key="1">
    <source>
        <dbReference type="SMART" id="SM00635"/>
    </source>
</evidence>
<evidence type="ECO:0000313" key="2">
    <source>
        <dbReference type="EMBL" id="GIP52213.1"/>
    </source>
</evidence>
<dbReference type="SMART" id="SM00635">
    <property type="entry name" value="BID_2"/>
    <property type="match status" value="1"/>
</dbReference>
<organism evidence="2 3">
    <name type="scientific">Paenibacillus vini</name>
    <dbReference type="NCBI Taxonomy" id="1476024"/>
    <lineage>
        <taxon>Bacteria</taxon>
        <taxon>Bacillati</taxon>
        <taxon>Bacillota</taxon>
        <taxon>Bacilli</taxon>
        <taxon>Bacillales</taxon>
        <taxon>Paenibacillaceae</taxon>
        <taxon>Paenibacillus</taxon>
    </lineage>
</organism>
<dbReference type="Pfam" id="PF02368">
    <property type="entry name" value="Big_2"/>
    <property type="match status" value="1"/>
</dbReference>
<dbReference type="SUPFAM" id="SSF49373">
    <property type="entry name" value="Invasin/intimin cell-adhesion fragments"/>
    <property type="match status" value="1"/>
</dbReference>
<evidence type="ECO:0000313" key="3">
    <source>
        <dbReference type="Proteomes" id="UP000679992"/>
    </source>
</evidence>
<dbReference type="InterPro" id="IPR008964">
    <property type="entry name" value="Invasin/intimin_cell_adhesion"/>
</dbReference>
<proteinExistence type="predicted"/>
<dbReference type="Gene3D" id="2.60.40.1080">
    <property type="match status" value="1"/>
</dbReference>
<dbReference type="EMBL" id="BOSL01000003">
    <property type="protein sequence ID" value="GIP52213.1"/>
    <property type="molecule type" value="Genomic_DNA"/>
</dbReference>